<dbReference type="AlphaFoldDB" id="A0A7V1LLV9"/>
<dbReference type="Pfam" id="PF00582">
    <property type="entry name" value="Usp"/>
    <property type="match status" value="1"/>
</dbReference>
<dbReference type="CDD" id="cd00293">
    <property type="entry name" value="USP-like"/>
    <property type="match status" value="2"/>
</dbReference>
<evidence type="ECO:0000259" key="2">
    <source>
        <dbReference type="Pfam" id="PF00582"/>
    </source>
</evidence>
<protein>
    <submittedName>
        <fullName evidence="3">Universal stress protein</fullName>
    </submittedName>
</protein>
<evidence type="ECO:0000313" key="3">
    <source>
        <dbReference type="EMBL" id="HED10416.1"/>
    </source>
</evidence>
<gene>
    <name evidence="3" type="ORF">ENJ10_06985</name>
</gene>
<accession>A0A7V1LLV9</accession>
<dbReference type="InterPro" id="IPR006016">
    <property type="entry name" value="UspA"/>
</dbReference>
<dbReference type="SUPFAM" id="SSF52402">
    <property type="entry name" value="Adenine nucleotide alpha hydrolases-like"/>
    <property type="match status" value="2"/>
</dbReference>
<evidence type="ECO:0000256" key="1">
    <source>
        <dbReference type="ARBA" id="ARBA00008791"/>
    </source>
</evidence>
<proteinExistence type="inferred from homology"/>
<dbReference type="PANTHER" id="PTHR46268">
    <property type="entry name" value="STRESS RESPONSE PROTEIN NHAX"/>
    <property type="match status" value="1"/>
</dbReference>
<comment type="similarity">
    <text evidence="1">Belongs to the universal stress protein A family.</text>
</comment>
<dbReference type="Gene3D" id="3.40.50.12370">
    <property type="match status" value="1"/>
</dbReference>
<comment type="caution">
    <text evidence="3">The sequence shown here is derived from an EMBL/GenBank/DDBJ whole genome shotgun (WGS) entry which is preliminary data.</text>
</comment>
<organism evidence="3">
    <name type="scientific">Caldithrix abyssi</name>
    <dbReference type="NCBI Taxonomy" id="187145"/>
    <lineage>
        <taxon>Bacteria</taxon>
        <taxon>Pseudomonadati</taxon>
        <taxon>Calditrichota</taxon>
        <taxon>Calditrichia</taxon>
        <taxon>Calditrichales</taxon>
        <taxon>Calditrichaceae</taxon>
        <taxon>Caldithrix</taxon>
    </lineage>
</organism>
<dbReference type="Proteomes" id="UP000886005">
    <property type="component" value="Unassembled WGS sequence"/>
</dbReference>
<sequence>MVKSILVPLDPSPYTDKAIEVAIRMALVNKAHLTGMVVIDIPGIKKAAGPVPPGGFYYAEHLTEKRKAEAEERVDALLKKFSAACDKAGVKHSEARNQGNPSESILKESLYYDLVVIGLRTHFNFEVSSEAGDSLQEMLDESITPIYAVPADMQVPRNDQAEVKVCIPFDGSLPAARALQRFAQLIRHDRPQVKLVMSHEDIEYAEGVLDGAKSYLAHHGIHNVETEITVENIIDKIKNDYTNWADVFVVGAHSKKGLFDFMVGSLTKYLIEWNKKPVFIGQ</sequence>
<dbReference type="PANTHER" id="PTHR46268:SF6">
    <property type="entry name" value="UNIVERSAL STRESS PROTEIN UP12"/>
    <property type="match status" value="1"/>
</dbReference>
<feature type="domain" description="UspA" evidence="2">
    <location>
        <begin position="1"/>
        <end position="120"/>
    </location>
</feature>
<dbReference type="InterPro" id="IPR006015">
    <property type="entry name" value="Universal_stress_UspA"/>
</dbReference>
<name>A0A7V1LLV9_CALAY</name>
<dbReference type="PRINTS" id="PR01438">
    <property type="entry name" value="UNVRSLSTRESS"/>
</dbReference>
<dbReference type="EMBL" id="DRLD01000190">
    <property type="protein sequence ID" value="HED10416.1"/>
    <property type="molecule type" value="Genomic_DNA"/>
</dbReference>
<reference evidence="3" key="1">
    <citation type="journal article" date="2020" name="mSystems">
        <title>Genome- and Community-Level Interaction Insights into Carbon Utilization and Element Cycling Functions of Hydrothermarchaeota in Hydrothermal Sediment.</title>
        <authorList>
            <person name="Zhou Z."/>
            <person name="Liu Y."/>
            <person name="Xu W."/>
            <person name="Pan J."/>
            <person name="Luo Z.H."/>
            <person name="Li M."/>
        </authorList>
    </citation>
    <scope>NUCLEOTIDE SEQUENCE [LARGE SCALE GENOMIC DNA]</scope>
    <source>
        <strain evidence="3">HyVt-456</strain>
    </source>
</reference>